<protein>
    <submittedName>
        <fullName evidence="2">Uncharacterized protein</fullName>
    </submittedName>
</protein>
<dbReference type="AlphaFoldDB" id="A0A8X7QFH1"/>
<name>A0A8X7QFH1_BRACI</name>
<dbReference type="EMBL" id="JAAMPC010000013">
    <property type="protein sequence ID" value="KAG2269212.1"/>
    <property type="molecule type" value="Genomic_DNA"/>
</dbReference>
<evidence type="ECO:0000256" key="1">
    <source>
        <dbReference type="SAM" id="MobiDB-lite"/>
    </source>
</evidence>
<dbReference type="Proteomes" id="UP000886595">
    <property type="component" value="Unassembled WGS sequence"/>
</dbReference>
<keyword evidence="3" id="KW-1185">Reference proteome</keyword>
<reference evidence="2 3" key="1">
    <citation type="submission" date="2020-02" db="EMBL/GenBank/DDBJ databases">
        <authorList>
            <person name="Ma Q."/>
            <person name="Huang Y."/>
            <person name="Song X."/>
            <person name="Pei D."/>
        </authorList>
    </citation>
    <scope>NUCLEOTIDE SEQUENCE [LARGE SCALE GENOMIC DNA]</scope>
    <source>
        <strain evidence="2">Sxm20200214</strain>
        <tissue evidence="2">Leaf</tissue>
    </source>
</reference>
<proteinExistence type="predicted"/>
<organism evidence="2 3">
    <name type="scientific">Brassica carinata</name>
    <name type="common">Ethiopian mustard</name>
    <name type="synonym">Abyssinian cabbage</name>
    <dbReference type="NCBI Taxonomy" id="52824"/>
    <lineage>
        <taxon>Eukaryota</taxon>
        <taxon>Viridiplantae</taxon>
        <taxon>Streptophyta</taxon>
        <taxon>Embryophyta</taxon>
        <taxon>Tracheophyta</taxon>
        <taxon>Spermatophyta</taxon>
        <taxon>Magnoliopsida</taxon>
        <taxon>eudicotyledons</taxon>
        <taxon>Gunneridae</taxon>
        <taxon>Pentapetalae</taxon>
        <taxon>rosids</taxon>
        <taxon>malvids</taxon>
        <taxon>Brassicales</taxon>
        <taxon>Brassicaceae</taxon>
        <taxon>Brassiceae</taxon>
        <taxon>Brassica</taxon>
    </lineage>
</organism>
<evidence type="ECO:0000313" key="3">
    <source>
        <dbReference type="Proteomes" id="UP000886595"/>
    </source>
</evidence>
<comment type="caution">
    <text evidence="2">The sequence shown here is derived from an EMBL/GenBank/DDBJ whole genome shotgun (WGS) entry which is preliminary data.</text>
</comment>
<feature type="region of interest" description="Disordered" evidence="1">
    <location>
        <begin position="48"/>
        <end position="68"/>
    </location>
</feature>
<evidence type="ECO:0000313" key="2">
    <source>
        <dbReference type="EMBL" id="KAG2269212.1"/>
    </source>
</evidence>
<accession>A0A8X7QFH1</accession>
<sequence>MTAERGGVPSDWLELMRDMHTNKQKVQDPIARELLATLSKLKEDKEAQLQESQLSANDGSTASNMLSREEINQLNVPIKKGRRYGIGRTSEAISSSSSQLSVSSSSIVQYMERMKTELDEEDKTSSY</sequence>
<feature type="compositionally biased region" description="Polar residues" evidence="1">
    <location>
        <begin position="49"/>
        <end position="66"/>
    </location>
</feature>
<gene>
    <name evidence="2" type="ORF">Bca52824_063767</name>
</gene>
<dbReference type="OrthoDB" id="1108528at2759"/>